<sequence>MSVAVLDEIATATGGRVAPVREGIGEDWVDNWEPILDQVVEEEIALPEDLRVRLAAEIAEYLDAWADYDDDELMLWRARENFPKFLAMEPKIPDPRQKIPESA</sequence>
<dbReference type="EMBL" id="JBHTEF010000001">
    <property type="protein sequence ID" value="MFC7581960.1"/>
    <property type="molecule type" value="Genomic_DNA"/>
</dbReference>
<accession>A0ABW2SPY0</accession>
<dbReference type="RefSeq" id="WP_380975704.1">
    <property type="nucleotide sequence ID" value="NZ_JBHTEF010000001.1"/>
</dbReference>
<keyword evidence="2" id="KW-1185">Reference proteome</keyword>
<proteinExistence type="predicted"/>
<reference evidence="2" key="1">
    <citation type="journal article" date="2019" name="Int. J. Syst. Evol. Microbiol.">
        <title>The Global Catalogue of Microorganisms (GCM) 10K type strain sequencing project: providing services to taxonomists for standard genome sequencing and annotation.</title>
        <authorList>
            <consortium name="The Broad Institute Genomics Platform"/>
            <consortium name="The Broad Institute Genome Sequencing Center for Infectious Disease"/>
            <person name="Wu L."/>
            <person name="Ma J."/>
        </authorList>
    </citation>
    <scope>NUCLEOTIDE SEQUENCE [LARGE SCALE GENOMIC DNA]</scope>
    <source>
        <strain evidence="2">CCUG 56698</strain>
    </source>
</reference>
<organism evidence="1 2">
    <name type="scientific">Schaalia naturae</name>
    <dbReference type="NCBI Taxonomy" id="635203"/>
    <lineage>
        <taxon>Bacteria</taxon>
        <taxon>Bacillati</taxon>
        <taxon>Actinomycetota</taxon>
        <taxon>Actinomycetes</taxon>
        <taxon>Actinomycetales</taxon>
        <taxon>Actinomycetaceae</taxon>
        <taxon>Schaalia</taxon>
    </lineage>
</organism>
<protein>
    <submittedName>
        <fullName evidence="1">Uncharacterized protein</fullName>
    </submittedName>
</protein>
<dbReference type="Proteomes" id="UP001596527">
    <property type="component" value="Unassembled WGS sequence"/>
</dbReference>
<gene>
    <name evidence="1" type="ORF">ACFQWG_12215</name>
</gene>
<evidence type="ECO:0000313" key="1">
    <source>
        <dbReference type="EMBL" id="MFC7581960.1"/>
    </source>
</evidence>
<comment type="caution">
    <text evidence="1">The sequence shown here is derived from an EMBL/GenBank/DDBJ whole genome shotgun (WGS) entry which is preliminary data.</text>
</comment>
<name>A0ABW2SPY0_9ACTO</name>
<evidence type="ECO:0000313" key="2">
    <source>
        <dbReference type="Proteomes" id="UP001596527"/>
    </source>
</evidence>